<protein>
    <recommendedName>
        <fullName evidence="1">Reverse transcriptase domain-containing protein</fullName>
    </recommendedName>
</protein>
<gene>
    <name evidence="2" type="ORF">LIER_18502</name>
</gene>
<dbReference type="Gene3D" id="3.30.420.10">
    <property type="entry name" value="Ribonuclease H-like superfamily/Ribonuclease H"/>
    <property type="match status" value="1"/>
</dbReference>
<dbReference type="InterPro" id="IPR036397">
    <property type="entry name" value="RNaseH_sf"/>
</dbReference>
<dbReference type="PANTHER" id="PTHR48475">
    <property type="entry name" value="RIBONUCLEASE H"/>
    <property type="match status" value="1"/>
</dbReference>
<dbReference type="InterPro" id="IPR043502">
    <property type="entry name" value="DNA/RNA_pol_sf"/>
</dbReference>
<dbReference type="Pfam" id="PF00078">
    <property type="entry name" value="RVT_1"/>
    <property type="match status" value="1"/>
</dbReference>
<accession>A0AAV3QF75</accession>
<dbReference type="InterPro" id="IPR000477">
    <property type="entry name" value="RT_dom"/>
</dbReference>
<proteinExistence type="predicted"/>
<comment type="caution">
    <text evidence="2">The sequence shown here is derived from an EMBL/GenBank/DDBJ whole genome shotgun (WGS) entry which is preliminary data.</text>
</comment>
<dbReference type="AlphaFoldDB" id="A0AAV3QF75"/>
<dbReference type="InterPro" id="IPR012337">
    <property type="entry name" value="RNaseH-like_sf"/>
</dbReference>
<sequence>MVNKVFCTQIGRNMEIYVDDMLINSREAANHEANIKESFENLRRYNLRLNPDKCVLGVTSMKFLGYMISQRGIDSNPDKIVVVRAMQSPQTQKDVQSLTGRITTLTRLISRAGDRSLPFFKAIKKGRGFEWTPECEAAGVLCQPSNERGREQLSLDGEAPLCLDCGHLEAKAFYEAHLVEVVMDQPLRQILENPSWSRWIVKWVIELNEFDPRYKLQRRRAEIDLPGRNGLLWSLEGQKIEYALRFACTAMINKAEYEALANELALANALGVEHIHVRTDSQLLVGHLKGDFKIDEAKERRVGYLRRVCGLTRLFLSCHMEHVRRERNQEAKMLSQLATTEYGLMQGSTPVERVAEEAFWIKKVMNNVPEGEKTVCRPWYQDILEFLSSLVLREDYPMATTIQR</sequence>
<organism evidence="2 3">
    <name type="scientific">Lithospermum erythrorhizon</name>
    <name type="common">Purple gromwell</name>
    <name type="synonym">Lithospermum officinale var. erythrorhizon</name>
    <dbReference type="NCBI Taxonomy" id="34254"/>
    <lineage>
        <taxon>Eukaryota</taxon>
        <taxon>Viridiplantae</taxon>
        <taxon>Streptophyta</taxon>
        <taxon>Embryophyta</taxon>
        <taxon>Tracheophyta</taxon>
        <taxon>Spermatophyta</taxon>
        <taxon>Magnoliopsida</taxon>
        <taxon>eudicotyledons</taxon>
        <taxon>Gunneridae</taxon>
        <taxon>Pentapetalae</taxon>
        <taxon>asterids</taxon>
        <taxon>lamiids</taxon>
        <taxon>Boraginales</taxon>
        <taxon>Boraginaceae</taxon>
        <taxon>Boraginoideae</taxon>
        <taxon>Lithospermeae</taxon>
        <taxon>Lithospermum</taxon>
    </lineage>
</organism>
<evidence type="ECO:0000313" key="2">
    <source>
        <dbReference type="EMBL" id="GAA0162399.1"/>
    </source>
</evidence>
<dbReference type="InterPro" id="IPR002156">
    <property type="entry name" value="RNaseH_domain"/>
</dbReference>
<dbReference type="Gene3D" id="3.30.70.270">
    <property type="match status" value="2"/>
</dbReference>
<name>A0AAV3QF75_LITER</name>
<dbReference type="EMBL" id="BAABME010004443">
    <property type="protein sequence ID" value="GAA0162399.1"/>
    <property type="molecule type" value="Genomic_DNA"/>
</dbReference>
<feature type="domain" description="Reverse transcriptase" evidence="1">
    <location>
        <begin position="1"/>
        <end position="68"/>
    </location>
</feature>
<dbReference type="GO" id="GO:0004523">
    <property type="term" value="F:RNA-DNA hybrid ribonuclease activity"/>
    <property type="evidence" value="ECO:0007669"/>
    <property type="project" value="InterPro"/>
</dbReference>
<dbReference type="InterPro" id="IPR043128">
    <property type="entry name" value="Rev_trsase/Diguanyl_cyclase"/>
</dbReference>
<dbReference type="PROSITE" id="PS50878">
    <property type="entry name" value="RT_POL"/>
    <property type="match status" value="1"/>
</dbReference>
<dbReference type="GO" id="GO:0003676">
    <property type="term" value="F:nucleic acid binding"/>
    <property type="evidence" value="ECO:0007669"/>
    <property type="project" value="InterPro"/>
</dbReference>
<dbReference type="PANTHER" id="PTHR48475:SF2">
    <property type="entry name" value="RIBONUCLEASE H"/>
    <property type="match status" value="1"/>
</dbReference>
<evidence type="ECO:0000313" key="3">
    <source>
        <dbReference type="Proteomes" id="UP001454036"/>
    </source>
</evidence>
<dbReference type="SUPFAM" id="SSF56672">
    <property type="entry name" value="DNA/RNA polymerases"/>
    <property type="match status" value="1"/>
</dbReference>
<dbReference type="Proteomes" id="UP001454036">
    <property type="component" value="Unassembled WGS sequence"/>
</dbReference>
<dbReference type="Pfam" id="PF13456">
    <property type="entry name" value="RVT_3"/>
    <property type="match status" value="1"/>
</dbReference>
<evidence type="ECO:0000259" key="1">
    <source>
        <dbReference type="PROSITE" id="PS50878"/>
    </source>
</evidence>
<dbReference type="SUPFAM" id="SSF53098">
    <property type="entry name" value="Ribonuclease H-like"/>
    <property type="match status" value="1"/>
</dbReference>
<keyword evidence="3" id="KW-1185">Reference proteome</keyword>
<reference evidence="2 3" key="1">
    <citation type="submission" date="2024-01" db="EMBL/GenBank/DDBJ databases">
        <title>The complete chloroplast genome sequence of Lithospermum erythrorhizon: insights into the phylogenetic relationship among Boraginaceae species and the maternal lineages of purple gromwells.</title>
        <authorList>
            <person name="Okada T."/>
            <person name="Watanabe K."/>
        </authorList>
    </citation>
    <scope>NUCLEOTIDE SEQUENCE [LARGE SCALE GENOMIC DNA]</scope>
</reference>